<gene>
    <name evidence="1" type="ORF">F4821DRAFT_92858</name>
</gene>
<protein>
    <submittedName>
        <fullName evidence="1">Uncharacterized protein</fullName>
    </submittedName>
</protein>
<evidence type="ECO:0000313" key="2">
    <source>
        <dbReference type="Proteomes" id="UP001497680"/>
    </source>
</evidence>
<sequence length="505" mass="57641">MSLHDQQQLVLLQKALGEHQSELLWSDFEAMLPDLFVTEPTNCKAEVLDIIPPCNTDTSLSVEEELIGSVADKNIAEGVSDVEELDDVLSRSSPPKSSRMVILHRFNSWSRININIGMFRAICAYCQVTPQFLKIVMGFGKKLTPTDEDFMACYTSLSISDKRNWNLNYNAGRASRRATISSDLCYNLRYFERHGRQLADPWSCRQSAVYQKYYSDSKKSKWIIIQPPIRFASYLKNIGACHLSHPMDLHISYFGIAIAKWREYLNFIDEKLKGFDNEIAIAKPYSEFNISFSSKQQIHNLRRKLLHARLVLSNTTKTLATIGIYESKLAKACNLPTPTHENFQYQIQNMSSELNNYTRIVRKLLSLSNDIRLMYDDILKFHAQEIMHLNGAKLTQIAQADSIETKVMVSLADATARDSRMMRIATVIAMVYLPASLVMSFFSTVLVEYQESGQVEQSGDDSPTLNVHRETWIAVLSTLILALCTLVPSWWWGRDGKKQRSRSIC</sequence>
<keyword evidence="2" id="KW-1185">Reference proteome</keyword>
<dbReference type="Proteomes" id="UP001497680">
    <property type="component" value="Unassembled WGS sequence"/>
</dbReference>
<reference evidence="1 2" key="1">
    <citation type="journal article" date="2022" name="New Phytol.">
        <title>Ecological generalism drives hyperdiversity of secondary metabolite gene clusters in xylarialean endophytes.</title>
        <authorList>
            <person name="Franco M.E.E."/>
            <person name="Wisecaver J.H."/>
            <person name="Arnold A.E."/>
            <person name="Ju Y.M."/>
            <person name="Slot J.C."/>
            <person name="Ahrendt S."/>
            <person name="Moore L.P."/>
            <person name="Eastman K.E."/>
            <person name="Scott K."/>
            <person name="Konkel Z."/>
            <person name="Mondo S.J."/>
            <person name="Kuo A."/>
            <person name="Hayes R.D."/>
            <person name="Haridas S."/>
            <person name="Andreopoulos B."/>
            <person name="Riley R."/>
            <person name="LaButti K."/>
            <person name="Pangilinan J."/>
            <person name="Lipzen A."/>
            <person name="Amirebrahimi M."/>
            <person name="Yan J."/>
            <person name="Adam C."/>
            <person name="Keymanesh K."/>
            <person name="Ng V."/>
            <person name="Louie K."/>
            <person name="Northen T."/>
            <person name="Drula E."/>
            <person name="Henrissat B."/>
            <person name="Hsieh H.M."/>
            <person name="Youens-Clark K."/>
            <person name="Lutzoni F."/>
            <person name="Miadlikowska J."/>
            <person name="Eastwood D.C."/>
            <person name="Hamelin R.C."/>
            <person name="Grigoriev I.V."/>
            <person name="U'Ren J.M."/>
        </authorList>
    </citation>
    <scope>NUCLEOTIDE SEQUENCE [LARGE SCALE GENOMIC DNA]</scope>
    <source>
        <strain evidence="1 2">ER1909</strain>
    </source>
</reference>
<name>A0ACC0D6K5_9PEZI</name>
<organism evidence="1 2">
    <name type="scientific">Hypoxylon rubiginosum</name>
    <dbReference type="NCBI Taxonomy" id="110542"/>
    <lineage>
        <taxon>Eukaryota</taxon>
        <taxon>Fungi</taxon>
        <taxon>Dikarya</taxon>
        <taxon>Ascomycota</taxon>
        <taxon>Pezizomycotina</taxon>
        <taxon>Sordariomycetes</taxon>
        <taxon>Xylariomycetidae</taxon>
        <taxon>Xylariales</taxon>
        <taxon>Hypoxylaceae</taxon>
        <taxon>Hypoxylon</taxon>
    </lineage>
</organism>
<evidence type="ECO:0000313" key="1">
    <source>
        <dbReference type="EMBL" id="KAI6088293.1"/>
    </source>
</evidence>
<dbReference type="EMBL" id="MU394302">
    <property type="protein sequence ID" value="KAI6088293.1"/>
    <property type="molecule type" value="Genomic_DNA"/>
</dbReference>
<proteinExistence type="predicted"/>
<accession>A0ACC0D6K5</accession>
<comment type="caution">
    <text evidence="1">The sequence shown here is derived from an EMBL/GenBank/DDBJ whole genome shotgun (WGS) entry which is preliminary data.</text>
</comment>